<protein>
    <submittedName>
        <fullName evidence="1">Uncharacterized protein</fullName>
    </submittedName>
</protein>
<evidence type="ECO:0000313" key="1">
    <source>
        <dbReference type="EMBL" id="MCI42535.1"/>
    </source>
</evidence>
<accession>A0A392S3R5</accession>
<dbReference type="Proteomes" id="UP000265520">
    <property type="component" value="Unassembled WGS sequence"/>
</dbReference>
<dbReference type="EMBL" id="LXQA010305766">
    <property type="protein sequence ID" value="MCI42535.1"/>
    <property type="molecule type" value="Genomic_DNA"/>
</dbReference>
<sequence length="58" mass="6539">MIKSPAWSRITTYAAENRMKMAMEAIEFQPKNMVVEANFDSQKELAVEANDSGTSNKQ</sequence>
<proteinExistence type="predicted"/>
<organism evidence="1 2">
    <name type="scientific">Trifolium medium</name>
    <dbReference type="NCBI Taxonomy" id="97028"/>
    <lineage>
        <taxon>Eukaryota</taxon>
        <taxon>Viridiplantae</taxon>
        <taxon>Streptophyta</taxon>
        <taxon>Embryophyta</taxon>
        <taxon>Tracheophyta</taxon>
        <taxon>Spermatophyta</taxon>
        <taxon>Magnoliopsida</taxon>
        <taxon>eudicotyledons</taxon>
        <taxon>Gunneridae</taxon>
        <taxon>Pentapetalae</taxon>
        <taxon>rosids</taxon>
        <taxon>fabids</taxon>
        <taxon>Fabales</taxon>
        <taxon>Fabaceae</taxon>
        <taxon>Papilionoideae</taxon>
        <taxon>50 kb inversion clade</taxon>
        <taxon>NPAAA clade</taxon>
        <taxon>Hologalegina</taxon>
        <taxon>IRL clade</taxon>
        <taxon>Trifolieae</taxon>
        <taxon>Trifolium</taxon>
    </lineage>
</organism>
<dbReference type="AlphaFoldDB" id="A0A392S3R5"/>
<reference evidence="1 2" key="1">
    <citation type="journal article" date="2018" name="Front. Plant Sci.">
        <title>Red Clover (Trifolium pratense) and Zigzag Clover (T. medium) - A Picture of Genomic Similarities and Differences.</title>
        <authorList>
            <person name="Dluhosova J."/>
            <person name="Istvanek J."/>
            <person name="Nedelnik J."/>
            <person name="Repkova J."/>
        </authorList>
    </citation>
    <scope>NUCLEOTIDE SEQUENCE [LARGE SCALE GENOMIC DNA]</scope>
    <source>
        <strain evidence="2">cv. 10/8</strain>
        <tissue evidence="1">Leaf</tissue>
    </source>
</reference>
<keyword evidence="2" id="KW-1185">Reference proteome</keyword>
<name>A0A392S3R5_9FABA</name>
<comment type="caution">
    <text evidence="1">The sequence shown here is derived from an EMBL/GenBank/DDBJ whole genome shotgun (WGS) entry which is preliminary data.</text>
</comment>
<evidence type="ECO:0000313" key="2">
    <source>
        <dbReference type="Proteomes" id="UP000265520"/>
    </source>
</evidence>
<feature type="non-terminal residue" evidence="1">
    <location>
        <position position="58"/>
    </location>
</feature>